<dbReference type="NCBIfam" id="TIGR02937">
    <property type="entry name" value="sigma70-ECF"/>
    <property type="match status" value="1"/>
</dbReference>
<evidence type="ECO:0000259" key="1">
    <source>
        <dbReference type="Pfam" id="PF04542"/>
    </source>
</evidence>
<dbReference type="InterPro" id="IPR052704">
    <property type="entry name" value="ECF_Sigma-70_Domain"/>
</dbReference>
<protein>
    <submittedName>
        <fullName evidence="2">RNA polymerase sigma factor SigJ</fullName>
    </submittedName>
</protein>
<dbReference type="EMBL" id="JBIAWJ010000016">
    <property type="protein sequence ID" value="MFF4525187.1"/>
    <property type="molecule type" value="Genomic_DNA"/>
</dbReference>
<feature type="domain" description="RNA polymerase sigma-70 region 2" evidence="1">
    <location>
        <begin position="11"/>
        <end position="74"/>
    </location>
</feature>
<accession>A0ABW6UP05</accession>
<organism evidence="2 3">
    <name type="scientific">Streptomyces bluensis</name>
    <dbReference type="NCBI Taxonomy" id="33897"/>
    <lineage>
        <taxon>Bacteria</taxon>
        <taxon>Bacillati</taxon>
        <taxon>Actinomycetota</taxon>
        <taxon>Actinomycetes</taxon>
        <taxon>Kitasatosporales</taxon>
        <taxon>Streptomycetaceae</taxon>
        <taxon>Streptomyces</taxon>
    </lineage>
</organism>
<dbReference type="InterPro" id="IPR036388">
    <property type="entry name" value="WH-like_DNA-bd_sf"/>
</dbReference>
<dbReference type="InterPro" id="IPR013324">
    <property type="entry name" value="RNA_pol_sigma_r3/r4-like"/>
</dbReference>
<dbReference type="RefSeq" id="WP_351085367.1">
    <property type="nucleotide sequence ID" value="NZ_JBEOZG010000031.1"/>
</dbReference>
<dbReference type="PANTHER" id="PTHR30173:SF43">
    <property type="entry name" value="ECF RNA POLYMERASE SIGMA FACTOR SIGI-RELATED"/>
    <property type="match status" value="1"/>
</dbReference>
<dbReference type="InterPro" id="IPR013325">
    <property type="entry name" value="RNA_pol_sigma_r2"/>
</dbReference>
<dbReference type="NCBIfam" id="NF007214">
    <property type="entry name" value="PRK09636.1"/>
    <property type="match status" value="1"/>
</dbReference>
<dbReference type="InterPro" id="IPR032710">
    <property type="entry name" value="NTF2-like_dom_sf"/>
</dbReference>
<dbReference type="Pfam" id="PF04542">
    <property type="entry name" value="Sigma70_r2"/>
    <property type="match status" value="1"/>
</dbReference>
<evidence type="ECO:0000313" key="3">
    <source>
        <dbReference type="Proteomes" id="UP001602058"/>
    </source>
</evidence>
<dbReference type="PANTHER" id="PTHR30173">
    <property type="entry name" value="SIGMA 19 FACTOR"/>
    <property type="match status" value="1"/>
</dbReference>
<reference evidence="2 3" key="1">
    <citation type="submission" date="2024-10" db="EMBL/GenBank/DDBJ databases">
        <title>The Natural Products Discovery Center: Release of the First 8490 Sequenced Strains for Exploring Actinobacteria Biosynthetic Diversity.</title>
        <authorList>
            <person name="Kalkreuter E."/>
            <person name="Kautsar S.A."/>
            <person name="Yang D."/>
            <person name="Bader C.D."/>
            <person name="Teijaro C.N."/>
            <person name="Fluegel L."/>
            <person name="Davis C.M."/>
            <person name="Simpson J.R."/>
            <person name="Lauterbach L."/>
            <person name="Steele A.D."/>
            <person name="Gui C."/>
            <person name="Meng S."/>
            <person name="Li G."/>
            <person name="Viehrig K."/>
            <person name="Ye F."/>
            <person name="Su P."/>
            <person name="Kiefer A.F."/>
            <person name="Nichols A."/>
            <person name="Cepeda A.J."/>
            <person name="Yan W."/>
            <person name="Fan B."/>
            <person name="Jiang Y."/>
            <person name="Adhikari A."/>
            <person name="Zheng C.-J."/>
            <person name="Schuster L."/>
            <person name="Cowan T.M."/>
            <person name="Smanski M.J."/>
            <person name="Chevrette M.G."/>
            <person name="De Carvalho L.P.S."/>
            <person name="Shen B."/>
        </authorList>
    </citation>
    <scope>NUCLEOTIDE SEQUENCE [LARGE SCALE GENOMIC DNA]</scope>
    <source>
        <strain evidence="2 3">NPDC001390</strain>
    </source>
</reference>
<dbReference type="Gene3D" id="3.10.450.50">
    <property type="match status" value="1"/>
</dbReference>
<evidence type="ECO:0000313" key="2">
    <source>
        <dbReference type="EMBL" id="MFF4525187.1"/>
    </source>
</evidence>
<dbReference type="SUPFAM" id="SSF88946">
    <property type="entry name" value="Sigma2 domain of RNA polymerase sigma factors"/>
    <property type="match status" value="1"/>
</dbReference>
<sequence length="298" mass="32516">MAEEELLAERFEEHRGHLRAVAYRMLGSLSEAEDAVQEAWLRLSRSDTSDVHNLGGWLTTVTGRVCLDMLRSRRTRREESMDAYETYLPDPVVRSLDRVDPEQEVLQADAVGLALLVVMETLEPAERLAFVLHDMFAVPFDDLAPIVDRSTAATRQLASRARRRVQGAVPASDPDLARQRQAVDAFLAASRGGDFQALLSVLDPEVVLRADAGALAVGAAASKQVRGRQSVAEGAFMFRQLSRYARPVLVNGSVGLLTVVDGTPVSVTGFTVVDGKITAMHILSDPERLARLGLVSLD</sequence>
<name>A0ABW6UP05_9ACTN</name>
<comment type="caution">
    <text evidence="2">The sequence shown here is derived from an EMBL/GenBank/DDBJ whole genome shotgun (WGS) entry which is preliminary data.</text>
</comment>
<gene>
    <name evidence="2" type="primary">sigJ</name>
    <name evidence="2" type="ORF">ACFY1D_27715</name>
</gene>
<keyword evidence="3" id="KW-1185">Reference proteome</keyword>
<proteinExistence type="predicted"/>
<dbReference type="InterPro" id="IPR014284">
    <property type="entry name" value="RNA_pol_sigma-70_dom"/>
</dbReference>
<dbReference type="SUPFAM" id="SSF88659">
    <property type="entry name" value="Sigma3 and sigma4 domains of RNA polymerase sigma factors"/>
    <property type="match status" value="1"/>
</dbReference>
<dbReference type="InterPro" id="IPR007627">
    <property type="entry name" value="RNA_pol_sigma70_r2"/>
</dbReference>
<dbReference type="SUPFAM" id="SSF54427">
    <property type="entry name" value="NTF2-like"/>
    <property type="match status" value="1"/>
</dbReference>
<dbReference type="Proteomes" id="UP001602058">
    <property type="component" value="Unassembled WGS sequence"/>
</dbReference>
<dbReference type="Gene3D" id="1.10.10.10">
    <property type="entry name" value="Winged helix-like DNA-binding domain superfamily/Winged helix DNA-binding domain"/>
    <property type="match status" value="1"/>
</dbReference>
<dbReference type="Gene3D" id="1.10.1740.10">
    <property type="match status" value="1"/>
</dbReference>